<accession>A0A4R6YQS1</accession>
<proteinExistence type="predicted"/>
<evidence type="ECO:0000259" key="6">
    <source>
        <dbReference type="PROSITE" id="PS50011"/>
    </source>
</evidence>
<keyword evidence="1" id="KW-0808">Transferase</keyword>
<dbReference type="PANTHER" id="PTHR43289:SF34">
    <property type="entry name" value="SERINE_THREONINE-PROTEIN KINASE YBDM-RELATED"/>
    <property type="match status" value="1"/>
</dbReference>
<dbReference type="CDD" id="cd14014">
    <property type="entry name" value="STKc_PknB_like"/>
    <property type="match status" value="1"/>
</dbReference>
<dbReference type="PROSITE" id="PS00108">
    <property type="entry name" value="PROTEIN_KINASE_ST"/>
    <property type="match status" value="1"/>
</dbReference>
<dbReference type="InterPro" id="IPR008271">
    <property type="entry name" value="Ser/Thr_kinase_AS"/>
</dbReference>
<feature type="domain" description="Protein kinase" evidence="6">
    <location>
        <begin position="132"/>
        <end position="426"/>
    </location>
</feature>
<feature type="binding site" evidence="5">
    <location>
        <position position="163"/>
    </location>
    <ligand>
        <name>ATP</name>
        <dbReference type="ChEBI" id="CHEBI:30616"/>
    </ligand>
</feature>
<dbReference type="Pfam" id="PF13374">
    <property type="entry name" value="TPR_10"/>
    <property type="match status" value="1"/>
</dbReference>
<keyword evidence="2 5" id="KW-0547">Nucleotide-binding</keyword>
<name>A0A4R6YQS1_9GAMM</name>
<dbReference type="InterPro" id="IPR011990">
    <property type="entry name" value="TPR-like_helical_dom_sf"/>
</dbReference>
<dbReference type="GO" id="GO:0005524">
    <property type="term" value="F:ATP binding"/>
    <property type="evidence" value="ECO:0007669"/>
    <property type="project" value="UniProtKB-UniRule"/>
</dbReference>
<dbReference type="Gene3D" id="1.25.40.10">
    <property type="entry name" value="Tetratricopeptide repeat domain"/>
    <property type="match status" value="1"/>
</dbReference>
<reference evidence="7 8" key="1">
    <citation type="submission" date="2019-03" db="EMBL/GenBank/DDBJ databases">
        <title>Genomic Encyclopedia of Type Strains, Phase IV (KMG-IV): sequencing the most valuable type-strain genomes for metagenomic binning, comparative biology and taxonomic classification.</title>
        <authorList>
            <person name="Goeker M."/>
        </authorList>
    </citation>
    <scope>NUCLEOTIDE SEQUENCE [LARGE SCALE GENOMIC DNA]</scope>
    <source>
        <strain evidence="7 8">DSM 21667</strain>
    </source>
</reference>
<sequence length="926" mass="100844">MSERELHRDVVPLAFVAAPCGATRCARRALRFAFANLFTAPLPTQMTPPMASTLSTQQWQRLQTLFEQTETLDRAAAEALVAAERRADPVVASALAAMLTANRQWSDRTDAAVATLSAALLPSAVGARLGAFVLLREIGRGGMGVVYLGERSDGRVQQQVAIKVLHAGSLDQHTRERFQREREILAAFDHPGIARLLDAGESAAGEPYYVMEYLRGSPIDLHCDQQRLGIAERLRLFRGVCEAVQYAHSQLILHRDIKPSNIIVDSQGVPKLIDFGIARPLALPDVARLQQTAEQQRYFSPVNAAPEQLRGEAAAATCDVYQLGTLLHELLCGSPIFALDGESLAELERKIATVVPPTPSQAAASAPAAVANARRYGSGLALAKALRGDLDAIVQRAVRKEPAQRYLSVEQLAQDIQRHQQDLPVLGRRGDRRYRLGRFLRRQRRSLAAAAVALLGIGVFTTMLLHQVRQTAAERDRAVSASRSAEAVTEFLVNVFRSGDPALAKKANVPIGEALDHARGLLEHKLADEPMIHARIDGTLAGIYASIGEYRTAAGLSDQALALLDATPGTAPEAVLAELRQNIDILLSDSQFDRLQPQLDRLLALEAAHRPGAELHWRTRLLAIQVRWQTDATDACDQSEALLMDKAASAEQDPEGFVRPLLYNAKTCRLPGEDAAKRTLQHIEFADGLVRRKMDGDATLLLWLKFARGNTLRRLQRYDEALALIEEVAADSARMYGPDSISEANSLLVAGGANINAYRFPQALAVLHKAQAIYAKVHGDAPNGDIAVVAYQLGVAYDFGKIDTAAALKWYAQAYTVGQVAFGKESGNVGSFATDYGALLRKSGDFAAAEPVLRRASANTNLANARGNGFLSRMNLAIVLARRGQWDEVATLVAECEQADARFREDPDFKADWDALRAALARQKNS</sequence>
<dbReference type="AlphaFoldDB" id="A0A4R6YQS1"/>
<dbReference type="InterPro" id="IPR011009">
    <property type="entry name" value="Kinase-like_dom_sf"/>
</dbReference>
<organism evidence="7 8">
    <name type="scientific">Tahibacter aquaticus</name>
    <dbReference type="NCBI Taxonomy" id="520092"/>
    <lineage>
        <taxon>Bacteria</taxon>
        <taxon>Pseudomonadati</taxon>
        <taxon>Pseudomonadota</taxon>
        <taxon>Gammaproteobacteria</taxon>
        <taxon>Lysobacterales</taxon>
        <taxon>Rhodanobacteraceae</taxon>
        <taxon>Tahibacter</taxon>
    </lineage>
</organism>
<keyword evidence="3 7" id="KW-0418">Kinase</keyword>
<protein>
    <submittedName>
        <fullName evidence="7">Serine/threonine-protein kinase</fullName>
    </submittedName>
</protein>
<gene>
    <name evidence="7" type="ORF">DFR29_114169</name>
</gene>
<dbReference type="Proteomes" id="UP000295293">
    <property type="component" value="Unassembled WGS sequence"/>
</dbReference>
<dbReference type="PROSITE" id="PS50011">
    <property type="entry name" value="PROTEIN_KINASE_DOM"/>
    <property type="match status" value="1"/>
</dbReference>
<dbReference type="InterPro" id="IPR000719">
    <property type="entry name" value="Prot_kinase_dom"/>
</dbReference>
<dbReference type="Gene3D" id="1.10.510.10">
    <property type="entry name" value="Transferase(Phosphotransferase) domain 1"/>
    <property type="match status" value="1"/>
</dbReference>
<dbReference type="PANTHER" id="PTHR43289">
    <property type="entry name" value="MITOGEN-ACTIVATED PROTEIN KINASE KINASE KINASE 20-RELATED"/>
    <property type="match status" value="1"/>
</dbReference>
<evidence type="ECO:0000256" key="5">
    <source>
        <dbReference type="PROSITE-ProRule" id="PRU10141"/>
    </source>
</evidence>
<evidence type="ECO:0000256" key="3">
    <source>
        <dbReference type="ARBA" id="ARBA00022777"/>
    </source>
</evidence>
<dbReference type="SMART" id="SM00220">
    <property type="entry name" value="S_TKc"/>
    <property type="match status" value="1"/>
</dbReference>
<dbReference type="GO" id="GO:0004674">
    <property type="term" value="F:protein serine/threonine kinase activity"/>
    <property type="evidence" value="ECO:0007669"/>
    <property type="project" value="TreeGrafter"/>
</dbReference>
<evidence type="ECO:0000313" key="8">
    <source>
        <dbReference type="Proteomes" id="UP000295293"/>
    </source>
</evidence>
<evidence type="ECO:0000313" key="7">
    <source>
        <dbReference type="EMBL" id="TDR40117.1"/>
    </source>
</evidence>
<dbReference type="Gene3D" id="3.30.200.20">
    <property type="entry name" value="Phosphorylase Kinase, domain 1"/>
    <property type="match status" value="1"/>
</dbReference>
<dbReference type="Pfam" id="PF00069">
    <property type="entry name" value="Pkinase"/>
    <property type="match status" value="1"/>
</dbReference>
<dbReference type="OrthoDB" id="9783151at2"/>
<comment type="caution">
    <text evidence="7">The sequence shown here is derived from an EMBL/GenBank/DDBJ whole genome shotgun (WGS) entry which is preliminary data.</text>
</comment>
<evidence type="ECO:0000256" key="2">
    <source>
        <dbReference type="ARBA" id="ARBA00022741"/>
    </source>
</evidence>
<dbReference type="InterPro" id="IPR017441">
    <property type="entry name" value="Protein_kinase_ATP_BS"/>
</dbReference>
<dbReference type="EMBL" id="SNZH01000014">
    <property type="protein sequence ID" value="TDR40117.1"/>
    <property type="molecule type" value="Genomic_DNA"/>
</dbReference>
<evidence type="ECO:0000256" key="4">
    <source>
        <dbReference type="ARBA" id="ARBA00022840"/>
    </source>
</evidence>
<dbReference type="SUPFAM" id="SSF56112">
    <property type="entry name" value="Protein kinase-like (PK-like)"/>
    <property type="match status" value="1"/>
</dbReference>
<dbReference type="PROSITE" id="PS00107">
    <property type="entry name" value="PROTEIN_KINASE_ATP"/>
    <property type="match status" value="1"/>
</dbReference>
<keyword evidence="4 5" id="KW-0067">ATP-binding</keyword>
<dbReference type="SUPFAM" id="SSF48452">
    <property type="entry name" value="TPR-like"/>
    <property type="match status" value="1"/>
</dbReference>
<keyword evidence="8" id="KW-1185">Reference proteome</keyword>
<evidence type="ECO:0000256" key="1">
    <source>
        <dbReference type="ARBA" id="ARBA00022679"/>
    </source>
</evidence>